<evidence type="ECO:0000256" key="7">
    <source>
        <dbReference type="ARBA" id="ARBA00022723"/>
    </source>
</evidence>
<evidence type="ECO:0000313" key="14">
    <source>
        <dbReference type="EMBL" id="APV43489.1"/>
    </source>
</evidence>
<dbReference type="InterPro" id="IPR032828">
    <property type="entry name" value="PolyA_RNA-bd"/>
</dbReference>
<keyword evidence="5" id="KW-0819">tRNA processing</keyword>
<dbReference type="InterPro" id="IPR052390">
    <property type="entry name" value="tRNA_nt/polyA_polymerase"/>
</dbReference>
<dbReference type="PANTHER" id="PTHR47788:SF1">
    <property type="entry name" value="A-ADDING TRNA NUCLEOTIDYLTRANSFERASE"/>
    <property type="match status" value="1"/>
</dbReference>
<dbReference type="Pfam" id="PF01743">
    <property type="entry name" value="PolyA_pol"/>
    <property type="match status" value="1"/>
</dbReference>
<dbReference type="CDD" id="cd05398">
    <property type="entry name" value="NT_ClassII-CCAase"/>
    <property type="match status" value="1"/>
</dbReference>
<keyword evidence="6 14" id="KW-0548">Nucleotidyltransferase</keyword>
<dbReference type="Pfam" id="PF12627">
    <property type="entry name" value="PolyA_pol_RNAbd"/>
    <property type="match status" value="1"/>
</dbReference>
<sequence>MANDENLAPRLGEALPPEIAAFLKVASSEAAARGWRFYLVGGAVRDAILGRAGFDLDLSVEGDAIGLAMAIAASPDDVTVHHRFNTARLKWGGHHIDLVRSREETYPRPGALPTVRPGPINMDLLRRDFTVNAMAVSLNPDDWGCLIDVCGGLRDIRQRLIRVLHPGSFIDDATRIWRAVRYEQRLGFRIEPETLKLIERDRVMLGTITPDRLRYELECILTETAPEKVFRRADELGLLSTWHPSLKGDSWLSEVCARARSLVEKPHPDVYLALLAWRLTASEKEEFIASLRFTKPQARALRDSQAIAENGGILTSPEAKPSAVAAVLHGLSRDSLVAAKCAVPSGVAGDNIDRFMNEWKHSAPLLTGEDLKRLGVAQGPDLKSILDGIRDLRLDGLICSRAQEENFVMEWLKSRPGES</sequence>
<dbReference type="EC" id="3.1.3.-" evidence="14"/>
<keyword evidence="15" id="KW-1185">Reference proteome</keyword>
<accession>A0A1P8F4T9</accession>
<keyword evidence="9" id="KW-0460">Magnesium</keyword>
<evidence type="ECO:0000256" key="8">
    <source>
        <dbReference type="ARBA" id="ARBA00022741"/>
    </source>
</evidence>
<dbReference type="RefSeq" id="WP_076003300.1">
    <property type="nucleotide sequence ID" value="NZ_CP018258.1"/>
</dbReference>
<evidence type="ECO:0000256" key="6">
    <source>
        <dbReference type="ARBA" id="ARBA00022695"/>
    </source>
</evidence>
<dbReference type="PANTHER" id="PTHR47788">
    <property type="entry name" value="POLYA POLYMERASE"/>
    <property type="match status" value="1"/>
</dbReference>
<evidence type="ECO:0000256" key="3">
    <source>
        <dbReference type="ARBA" id="ARBA00022555"/>
    </source>
</evidence>
<evidence type="ECO:0000256" key="10">
    <source>
        <dbReference type="ARBA" id="ARBA00022884"/>
    </source>
</evidence>
<comment type="similarity">
    <text evidence="2 11">Belongs to the tRNA nucleotidyltransferase/poly(A) polymerase family.</text>
</comment>
<keyword evidence="8" id="KW-0547">Nucleotide-binding</keyword>
<dbReference type="GO" id="GO:0000049">
    <property type="term" value="F:tRNA binding"/>
    <property type="evidence" value="ECO:0007669"/>
    <property type="project" value="UniProtKB-KW"/>
</dbReference>
<comment type="cofactor">
    <cofactor evidence="1">
        <name>Mg(2+)</name>
        <dbReference type="ChEBI" id="CHEBI:18420"/>
    </cofactor>
</comment>
<protein>
    <submittedName>
        <fullName evidence="14">tRNA nucleotidyltransferase (CCA-adding enzyme)</fullName>
        <ecNumber evidence="14">2.7.7.72</ecNumber>
        <ecNumber evidence="14">3.1.3.-</ecNumber>
        <ecNumber evidence="14">3.1.4.-</ecNumber>
    </submittedName>
</protein>
<dbReference type="OrthoDB" id="9805698at2"/>
<dbReference type="SUPFAM" id="SSF81301">
    <property type="entry name" value="Nucleotidyltransferase"/>
    <property type="match status" value="1"/>
</dbReference>
<dbReference type="STRING" id="1839801.Dform_00126"/>
<dbReference type="GO" id="GO:0008033">
    <property type="term" value="P:tRNA processing"/>
    <property type="evidence" value="ECO:0007669"/>
    <property type="project" value="UniProtKB-KW"/>
</dbReference>
<dbReference type="KEGG" id="dfo:Dform_00126"/>
<evidence type="ECO:0000256" key="4">
    <source>
        <dbReference type="ARBA" id="ARBA00022679"/>
    </source>
</evidence>
<proteinExistence type="inferred from homology"/>
<dbReference type="InterPro" id="IPR002646">
    <property type="entry name" value="PolA_pol_head_dom"/>
</dbReference>
<dbReference type="Proteomes" id="UP000185934">
    <property type="component" value="Chromosome"/>
</dbReference>
<dbReference type="InterPro" id="IPR043519">
    <property type="entry name" value="NT_sf"/>
</dbReference>
<dbReference type="GO" id="GO:0046872">
    <property type="term" value="F:metal ion binding"/>
    <property type="evidence" value="ECO:0007669"/>
    <property type="project" value="UniProtKB-KW"/>
</dbReference>
<dbReference type="GO" id="GO:0004810">
    <property type="term" value="F:CCA tRNA nucleotidyltransferase activity"/>
    <property type="evidence" value="ECO:0007669"/>
    <property type="project" value="UniProtKB-EC"/>
</dbReference>
<evidence type="ECO:0000256" key="11">
    <source>
        <dbReference type="RuleBase" id="RU003953"/>
    </source>
</evidence>
<evidence type="ECO:0000259" key="13">
    <source>
        <dbReference type="Pfam" id="PF12627"/>
    </source>
</evidence>
<dbReference type="EC" id="3.1.4.-" evidence="14"/>
<dbReference type="EC" id="2.7.7.72" evidence="14"/>
<dbReference type="AlphaFoldDB" id="A0A1P8F4T9"/>
<keyword evidence="7" id="KW-0479">Metal-binding</keyword>
<evidence type="ECO:0000259" key="12">
    <source>
        <dbReference type="Pfam" id="PF01743"/>
    </source>
</evidence>
<organism evidence="14 15">
    <name type="scientific">Dehalogenimonas formicexedens</name>
    <dbReference type="NCBI Taxonomy" id="1839801"/>
    <lineage>
        <taxon>Bacteria</taxon>
        <taxon>Bacillati</taxon>
        <taxon>Chloroflexota</taxon>
        <taxon>Dehalococcoidia</taxon>
        <taxon>Dehalococcoidales</taxon>
        <taxon>Dehalococcoidaceae</taxon>
        <taxon>Dehalogenimonas</taxon>
    </lineage>
</organism>
<keyword evidence="10 11" id="KW-0694">RNA-binding</keyword>
<evidence type="ECO:0000256" key="5">
    <source>
        <dbReference type="ARBA" id="ARBA00022694"/>
    </source>
</evidence>
<dbReference type="SUPFAM" id="SSF81891">
    <property type="entry name" value="Poly A polymerase C-terminal region-like"/>
    <property type="match status" value="1"/>
</dbReference>
<keyword evidence="4 11" id="KW-0808">Transferase</keyword>
<evidence type="ECO:0000256" key="9">
    <source>
        <dbReference type="ARBA" id="ARBA00022842"/>
    </source>
</evidence>
<dbReference type="EMBL" id="CP018258">
    <property type="protein sequence ID" value="APV43489.1"/>
    <property type="molecule type" value="Genomic_DNA"/>
</dbReference>
<keyword evidence="14" id="KW-0378">Hydrolase</keyword>
<name>A0A1P8F4T9_9CHLR</name>
<dbReference type="GO" id="GO:0016787">
    <property type="term" value="F:hydrolase activity"/>
    <property type="evidence" value="ECO:0007669"/>
    <property type="project" value="UniProtKB-KW"/>
</dbReference>
<feature type="domain" description="tRNA nucleotidyltransferase/poly(A) polymerase RNA and SrmB- binding" evidence="13">
    <location>
        <begin position="187"/>
        <end position="246"/>
    </location>
</feature>
<reference evidence="15" key="1">
    <citation type="submission" date="2016-11" db="EMBL/GenBank/DDBJ databases">
        <title>Dehalogenimonas formicexedens sp. nov., a chlorinated alkane respiring bacterium isolated from contaminated groundwater.</title>
        <authorList>
            <person name="Key T.A."/>
            <person name="Bowman K.S."/>
            <person name="Lee I."/>
            <person name="Chun J."/>
            <person name="Albuquerque L."/>
            <person name="da Costa M.S."/>
            <person name="Rainey F.A."/>
            <person name="Moe W.M."/>
        </authorList>
    </citation>
    <scope>NUCLEOTIDE SEQUENCE [LARGE SCALE GENOMIC DNA]</scope>
    <source>
        <strain evidence="15">NSZ-14</strain>
    </source>
</reference>
<evidence type="ECO:0000313" key="15">
    <source>
        <dbReference type="Proteomes" id="UP000185934"/>
    </source>
</evidence>
<feature type="domain" description="Poly A polymerase head" evidence="12">
    <location>
        <begin position="37"/>
        <end position="162"/>
    </location>
</feature>
<gene>
    <name evidence="14" type="primary">cca</name>
    <name evidence="14" type="ORF">Dform_00126</name>
</gene>
<keyword evidence="3" id="KW-0820">tRNA-binding</keyword>
<evidence type="ECO:0000256" key="2">
    <source>
        <dbReference type="ARBA" id="ARBA00007265"/>
    </source>
</evidence>
<dbReference type="Gene3D" id="1.10.3090.10">
    <property type="entry name" value="cca-adding enzyme, domain 2"/>
    <property type="match status" value="1"/>
</dbReference>
<evidence type="ECO:0000256" key="1">
    <source>
        <dbReference type="ARBA" id="ARBA00001946"/>
    </source>
</evidence>
<dbReference type="GO" id="GO:0000166">
    <property type="term" value="F:nucleotide binding"/>
    <property type="evidence" value="ECO:0007669"/>
    <property type="project" value="UniProtKB-KW"/>
</dbReference>
<dbReference type="Gene3D" id="3.30.460.10">
    <property type="entry name" value="Beta Polymerase, domain 2"/>
    <property type="match status" value="1"/>
</dbReference>